<dbReference type="EMBL" id="JBGQPK010000129">
    <property type="protein sequence ID" value="MFL2030466.1"/>
    <property type="molecule type" value="Genomic_DNA"/>
</dbReference>
<name>A0ABW8UF37_9LACO</name>
<keyword evidence="3" id="KW-1185">Reference proteome</keyword>
<keyword evidence="2" id="KW-0378">Hydrolase</keyword>
<protein>
    <submittedName>
        <fullName evidence="2">DNA/RNA helicase domain-containing protein</fullName>
    </submittedName>
</protein>
<dbReference type="GO" id="GO:0004386">
    <property type="term" value="F:helicase activity"/>
    <property type="evidence" value="ECO:0007669"/>
    <property type="project" value="UniProtKB-KW"/>
</dbReference>
<organism evidence="2 3">
    <name type="scientific">Loigolactobacillus zhaoyuanensis</name>
    <dbReference type="NCBI Taxonomy" id="2486017"/>
    <lineage>
        <taxon>Bacteria</taxon>
        <taxon>Bacillati</taxon>
        <taxon>Bacillota</taxon>
        <taxon>Bacilli</taxon>
        <taxon>Lactobacillales</taxon>
        <taxon>Lactobacillaceae</taxon>
        <taxon>Loigolactobacillus</taxon>
    </lineage>
</organism>
<dbReference type="RefSeq" id="WP_407137823.1">
    <property type="nucleotide sequence ID" value="NZ_JBGQPK010000129.1"/>
</dbReference>
<keyword evidence="2" id="KW-0067">ATP-binding</keyword>
<evidence type="ECO:0000313" key="2">
    <source>
        <dbReference type="EMBL" id="MFL2030466.1"/>
    </source>
</evidence>
<gene>
    <name evidence="2" type="ORF">ACEN34_12825</name>
</gene>
<keyword evidence="2" id="KW-0347">Helicase</keyword>
<feature type="domain" description="Schlafen group 3-like DNA/RNA helicase" evidence="1">
    <location>
        <begin position="6"/>
        <end position="126"/>
    </location>
</feature>
<keyword evidence="2" id="KW-0547">Nucleotide-binding</keyword>
<evidence type="ECO:0000313" key="3">
    <source>
        <dbReference type="Proteomes" id="UP001625389"/>
    </source>
</evidence>
<evidence type="ECO:0000259" key="1">
    <source>
        <dbReference type="Pfam" id="PF09848"/>
    </source>
</evidence>
<proteinExistence type="predicted"/>
<dbReference type="Pfam" id="PF09848">
    <property type="entry name" value="SLFN-g3_helicase"/>
    <property type="match status" value="1"/>
</dbReference>
<sequence>MPKTSERDEDSPVYKVKAGNLELPWNTTDNNNSWAERDDTINEAGSIYTIQGADLNYVGVILGPSVSFDEKNDRLKIITANYQDTDAFRGRNELPNRELAKKQIILNSINVLMKRGIHGLYIFAEDEKLRKKLNSLNE</sequence>
<dbReference type="Proteomes" id="UP001625389">
    <property type="component" value="Unassembled WGS sequence"/>
</dbReference>
<comment type="caution">
    <text evidence="2">The sequence shown here is derived from an EMBL/GenBank/DDBJ whole genome shotgun (WGS) entry which is preliminary data.</text>
</comment>
<reference evidence="2 3" key="1">
    <citation type="submission" date="2024-08" db="EMBL/GenBank/DDBJ databases">
        <authorList>
            <person name="Arias E."/>
        </authorList>
    </citation>
    <scope>NUCLEOTIDE SEQUENCE [LARGE SCALE GENOMIC DNA]</scope>
    <source>
        <strain evidence="2 3">FAM 25317</strain>
    </source>
</reference>
<dbReference type="InterPro" id="IPR018647">
    <property type="entry name" value="SLFN_3-like_DNA/RNA_helicase"/>
</dbReference>
<accession>A0ABW8UF37</accession>